<feature type="compositionally biased region" description="Low complexity" evidence="1">
    <location>
        <begin position="160"/>
        <end position="180"/>
    </location>
</feature>
<reference evidence="3" key="3">
    <citation type="submission" date="2025-08" db="UniProtKB">
        <authorList>
            <consortium name="RefSeq"/>
        </authorList>
    </citation>
    <scope>IDENTIFICATION</scope>
    <source>
        <strain evidence="3">CBS 342.82</strain>
    </source>
</reference>
<evidence type="ECO:0000313" key="3">
    <source>
        <dbReference type="RefSeq" id="XP_033458770.1"/>
    </source>
</evidence>
<evidence type="ECO:0000256" key="1">
    <source>
        <dbReference type="SAM" id="MobiDB-lite"/>
    </source>
</evidence>
<proteinExistence type="predicted"/>
<accession>A0A6J3M2K7</accession>
<feature type="region of interest" description="Disordered" evidence="1">
    <location>
        <begin position="261"/>
        <end position="297"/>
    </location>
</feature>
<evidence type="ECO:0000313" key="2">
    <source>
        <dbReference type="Proteomes" id="UP000504637"/>
    </source>
</evidence>
<dbReference type="RefSeq" id="XP_033458770.1">
    <property type="nucleotide sequence ID" value="XM_033599998.1"/>
</dbReference>
<dbReference type="AlphaFoldDB" id="A0A6J3M2K7"/>
<protein>
    <submittedName>
        <fullName evidence="3">Uncharacterized protein</fullName>
    </submittedName>
</protein>
<dbReference type="OrthoDB" id="3886346at2759"/>
<organism evidence="3">
    <name type="scientific">Dissoconium aciculare CBS 342.82</name>
    <dbReference type="NCBI Taxonomy" id="1314786"/>
    <lineage>
        <taxon>Eukaryota</taxon>
        <taxon>Fungi</taxon>
        <taxon>Dikarya</taxon>
        <taxon>Ascomycota</taxon>
        <taxon>Pezizomycotina</taxon>
        <taxon>Dothideomycetes</taxon>
        <taxon>Dothideomycetidae</taxon>
        <taxon>Mycosphaerellales</taxon>
        <taxon>Dissoconiaceae</taxon>
        <taxon>Dissoconium</taxon>
    </lineage>
</organism>
<gene>
    <name evidence="3" type="ORF">K489DRAFT_255130</name>
</gene>
<name>A0A6J3M2K7_9PEZI</name>
<dbReference type="GeneID" id="54357797"/>
<reference evidence="3" key="1">
    <citation type="submission" date="2020-01" db="EMBL/GenBank/DDBJ databases">
        <authorList>
            <consortium name="DOE Joint Genome Institute"/>
            <person name="Haridas S."/>
            <person name="Albert R."/>
            <person name="Binder M."/>
            <person name="Bloem J."/>
            <person name="Labutti K."/>
            <person name="Salamov A."/>
            <person name="Andreopoulos B."/>
            <person name="Baker S.E."/>
            <person name="Barry K."/>
            <person name="Bills G."/>
            <person name="Bluhm B.H."/>
            <person name="Cannon C."/>
            <person name="Castanera R."/>
            <person name="Culley D.E."/>
            <person name="Daum C."/>
            <person name="Ezra D."/>
            <person name="Gonzalez J.B."/>
            <person name="Henrissat B."/>
            <person name="Kuo A."/>
            <person name="Liang C."/>
            <person name="Lipzen A."/>
            <person name="Lutzoni F."/>
            <person name="Magnuson J."/>
            <person name="Mondo S."/>
            <person name="Nolan M."/>
            <person name="Ohm R."/>
            <person name="Pangilinan J."/>
            <person name="Park H.-J."/>
            <person name="Ramirez L."/>
            <person name="Alfaro M."/>
            <person name="Sun H."/>
            <person name="Tritt A."/>
            <person name="Yoshinaga Y."/>
            <person name="Zwiers L.-H."/>
            <person name="Turgeon B.G."/>
            <person name="Goodwin S.B."/>
            <person name="Spatafora J.W."/>
            <person name="Crous P.W."/>
            <person name="Grigoriev I.V."/>
        </authorList>
    </citation>
    <scope>NUCLEOTIDE SEQUENCE</scope>
    <source>
        <strain evidence="3">CBS 342.82</strain>
    </source>
</reference>
<feature type="compositionally biased region" description="Basic and acidic residues" evidence="1">
    <location>
        <begin position="275"/>
        <end position="292"/>
    </location>
</feature>
<reference evidence="3" key="2">
    <citation type="submission" date="2020-04" db="EMBL/GenBank/DDBJ databases">
        <authorList>
            <consortium name="NCBI Genome Project"/>
        </authorList>
    </citation>
    <scope>NUCLEOTIDE SEQUENCE</scope>
    <source>
        <strain evidence="3">CBS 342.82</strain>
    </source>
</reference>
<feature type="compositionally biased region" description="Low complexity" evidence="1">
    <location>
        <begin position="60"/>
        <end position="69"/>
    </location>
</feature>
<feature type="region of interest" description="Disordered" evidence="1">
    <location>
        <begin position="49"/>
        <end position="73"/>
    </location>
</feature>
<keyword evidence="2" id="KW-1185">Reference proteome</keyword>
<sequence length="349" mass="38742">MAEEALSCFEDLASSIPRWIAELGEITRNATVRQRQYLLEHQESDCVIPPRSPCRKKSKSSSLASAESHTAAKRSAEILRPQLPYLTDSDALRLDQRQRKTVSALSGCQSGPVIYRSSGLIVIYYDADIQKRFEQVVRSISTGRNELRKGKMGMTVAALSRSGSSSSSDGSSDGEEFSPSSFKIRLSRSSRAIPSTFKRDDGTQYFDRIDGHLDRGISLCERAAHQILRDGDCEAEMVKVYAALNEGLVVVQEKIPTLRKQAEKAAHRRRKSAERKRGSGNERRVDHDETPIMKHAMPPGEISLADALEVDDDSDDGSGEYDINTFQMGKMSNFRRAPPVNRYAAAAIL</sequence>
<dbReference type="Proteomes" id="UP000504637">
    <property type="component" value="Unplaced"/>
</dbReference>
<feature type="region of interest" description="Disordered" evidence="1">
    <location>
        <begin position="158"/>
        <end position="180"/>
    </location>
</feature>